<dbReference type="PROSITE" id="PS51186">
    <property type="entry name" value="GNAT"/>
    <property type="match status" value="1"/>
</dbReference>
<dbReference type="CDD" id="cd04301">
    <property type="entry name" value="NAT_SF"/>
    <property type="match status" value="1"/>
</dbReference>
<reference evidence="4 5" key="1">
    <citation type="submission" date="2016-04" db="EMBL/GenBank/DDBJ databases">
        <title>Draft genome sequence of freshwater magnetotactic bacteria Magnetospirillum marisnigri SP-1 and Magnetospirillum moscoviense BB-1.</title>
        <authorList>
            <person name="Koziaeva V."/>
            <person name="Dziuba M.V."/>
            <person name="Ivanov T.M."/>
            <person name="Kuznetsov B."/>
            <person name="Grouzdev D.S."/>
        </authorList>
    </citation>
    <scope>NUCLEOTIDE SEQUENCE [LARGE SCALE GENOMIC DNA]</scope>
    <source>
        <strain evidence="4 5">BB-1</strain>
    </source>
</reference>
<keyword evidence="1 4" id="KW-0808">Transferase</keyword>
<evidence type="ECO:0000256" key="2">
    <source>
        <dbReference type="ARBA" id="ARBA00023315"/>
    </source>
</evidence>
<evidence type="ECO:0000256" key="1">
    <source>
        <dbReference type="ARBA" id="ARBA00022679"/>
    </source>
</evidence>
<dbReference type="Proteomes" id="UP000078543">
    <property type="component" value="Unassembled WGS sequence"/>
</dbReference>
<gene>
    <name evidence="4" type="ORF">A6A05_05915</name>
</gene>
<evidence type="ECO:0000313" key="4">
    <source>
        <dbReference type="EMBL" id="OAN65490.1"/>
    </source>
</evidence>
<dbReference type="RefSeq" id="WP_068496704.1">
    <property type="nucleotide sequence ID" value="NZ_LWQU01000022.1"/>
</dbReference>
<feature type="domain" description="N-acetyltransferase" evidence="3">
    <location>
        <begin position="3"/>
        <end position="154"/>
    </location>
</feature>
<name>A0A178MZ32_9PROT</name>
<dbReference type="EMBL" id="LWQU01000022">
    <property type="protein sequence ID" value="OAN65490.1"/>
    <property type="molecule type" value="Genomic_DNA"/>
</dbReference>
<comment type="caution">
    <text evidence="4">The sequence shown here is derived from an EMBL/GenBank/DDBJ whole genome shotgun (WGS) entry which is preliminary data.</text>
</comment>
<dbReference type="InterPro" id="IPR050832">
    <property type="entry name" value="Bact_Acetyltransf"/>
</dbReference>
<keyword evidence="2" id="KW-0012">Acyltransferase</keyword>
<dbReference type="PANTHER" id="PTHR43877:SF1">
    <property type="entry name" value="ACETYLTRANSFERASE"/>
    <property type="match status" value="1"/>
</dbReference>
<dbReference type="OrthoDB" id="9804026at2"/>
<evidence type="ECO:0000313" key="5">
    <source>
        <dbReference type="Proteomes" id="UP000078543"/>
    </source>
</evidence>
<dbReference type="InterPro" id="IPR000182">
    <property type="entry name" value="GNAT_dom"/>
</dbReference>
<dbReference type="Pfam" id="PF00583">
    <property type="entry name" value="Acetyltransf_1"/>
    <property type="match status" value="1"/>
</dbReference>
<dbReference type="PANTHER" id="PTHR43877">
    <property type="entry name" value="AMINOALKYLPHOSPHONATE N-ACETYLTRANSFERASE-RELATED-RELATED"/>
    <property type="match status" value="1"/>
</dbReference>
<dbReference type="Gene3D" id="3.40.630.30">
    <property type="match status" value="1"/>
</dbReference>
<dbReference type="SUPFAM" id="SSF55729">
    <property type="entry name" value="Acyl-CoA N-acyltransferases (Nat)"/>
    <property type="match status" value="1"/>
</dbReference>
<sequence>MNIELIPAALVHAELLAGMHAICFAEPWSAGSMAEILAMPGASGLIAVEGGSLLPSTEPPGPAGYVLWRVTADEAEILSIAVLPPWRQAGLGSRLVRVAIDDSRARQAEKMFLEVAANNQSGLALYDRMGFQRVGIRKKYYGDLDAVVMRRDLDAP</sequence>
<dbReference type="AlphaFoldDB" id="A0A178MZ32"/>
<dbReference type="STRING" id="1437059.A6A05_05915"/>
<keyword evidence="5" id="KW-1185">Reference proteome</keyword>
<organism evidence="4 5">
    <name type="scientific">Magnetospirillum moscoviense</name>
    <dbReference type="NCBI Taxonomy" id="1437059"/>
    <lineage>
        <taxon>Bacteria</taxon>
        <taxon>Pseudomonadati</taxon>
        <taxon>Pseudomonadota</taxon>
        <taxon>Alphaproteobacteria</taxon>
        <taxon>Rhodospirillales</taxon>
        <taxon>Rhodospirillaceae</taxon>
        <taxon>Magnetospirillum</taxon>
    </lineage>
</organism>
<accession>A0A178MZ32</accession>
<protein>
    <submittedName>
        <fullName evidence="4">Acetyltransferase</fullName>
    </submittedName>
</protein>
<dbReference type="GO" id="GO:0016747">
    <property type="term" value="F:acyltransferase activity, transferring groups other than amino-acyl groups"/>
    <property type="evidence" value="ECO:0007669"/>
    <property type="project" value="InterPro"/>
</dbReference>
<proteinExistence type="predicted"/>
<dbReference type="InterPro" id="IPR016181">
    <property type="entry name" value="Acyl_CoA_acyltransferase"/>
</dbReference>
<evidence type="ECO:0000259" key="3">
    <source>
        <dbReference type="PROSITE" id="PS51186"/>
    </source>
</evidence>